<organism evidence="2 3">
    <name type="scientific">Portunus trituberculatus</name>
    <name type="common">Swimming crab</name>
    <name type="synonym">Neptunus trituberculatus</name>
    <dbReference type="NCBI Taxonomy" id="210409"/>
    <lineage>
        <taxon>Eukaryota</taxon>
        <taxon>Metazoa</taxon>
        <taxon>Ecdysozoa</taxon>
        <taxon>Arthropoda</taxon>
        <taxon>Crustacea</taxon>
        <taxon>Multicrustacea</taxon>
        <taxon>Malacostraca</taxon>
        <taxon>Eumalacostraca</taxon>
        <taxon>Eucarida</taxon>
        <taxon>Decapoda</taxon>
        <taxon>Pleocyemata</taxon>
        <taxon>Brachyura</taxon>
        <taxon>Eubrachyura</taxon>
        <taxon>Portunoidea</taxon>
        <taxon>Portunidae</taxon>
        <taxon>Portuninae</taxon>
        <taxon>Portunus</taxon>
    </lineage>
</organism>
<reference evidence="2 3" key="1">
    <citation type="submission" date="2019-05" db="EMBL/GenBank/DDBJ databases">
        <title>Another draft genome of Portunus trituberculatus and its Hox gene families provides insights of decapod evolution.</title>
        <authorList>
            <person name="Jeong J.-H."/>
            <person name="Song I."/>
            <person name="Kim S."/>
            <person name="Choi T."/>
            <person name="Kim D."/>
            <person name="Ryu S."/>
            <person name="Kim W."/>
        </authorList>
    </citation>
    <scope>NUCLEOTIDE SEQUENCE [LARGE SCALE GENOMIC DNA]</scope>
    <source>
        <tissue evidence="2">Muscle</tissue>
    </source>
</reference>
<feature type="region of interest" description="Disordered" evidence="1">
    <location>
        <begin position="1"/>
        <end position="63"/>
    </location>
</feature>
<accession>A0A5B7IWS4</accession>
<dbReference type="EMBL" id="VSRR010069883">
    <property type="protein sequence ID" value="MPC85887.1"/>
    <property type="molecule type" value="Genomic_DNA"/>
</dbReference>
<keyword evidence="3" id="KW-1185">Reference proteome</keyword>
<proteinExistence type="predicted"/>
<dbReference type="AlphaFoldDB" id="A0A5B7IWS4"/>
<evidence type="ECO:0000313" key="2">
    <source>
        <dbReference type="EMBL" id="MPC85887.1"/>
    </source>
</evidence>
<evidence type="ECO:0000256" key="1">
    <source>
        <dbReference type="SAM" id="MobiDB-lite"/>
    </source>
</evidence>
<dbReference type="Proteomes" id="UP000324222">
    <property type="component" value="Unassembled WGS sequence"/>
</dbReference>
<name>A0A5B7IWS4_PORTR</name>
<feature type="compositionally biased region" description="Low complexity" evidence="1">
    <location>
        <begin position="9"/>
        <end position="19"/>
    </location>
</feature>
<protein>
    <submittedName>
        <fullName evidence="2">Uncharacterized protein</fullName>
    </submittedName>
</protein>
<sequence>MKKATTPNQQQQQHQQQQHVRSGQVTRSKGHVRGSPAKTIPYAFNLHQPPHQPKQKTTPFNPP</sequence>
<comment type="caution">
    <text evidence="2">The sequence shown here is derived from an EMBL/GenBank/DDBJ whole genome shotgun (WGS) entry which is preliminary data.</text>
</comment>
<gene>
    <name evidence="2" type="ORF">E2C01_080686</name>
</gene>
<evidence type="ECO:0000313" key="3">
    <source>
        <dbReference type="Proteomes" id="UP000324222"/>
    </source>
</evidence>